<evidence type="ECO:0000313" key="1">
    <source>
        <dbReference type="EMBL" id="MDR7334684.1"/>
    </source>
</evidence>
<organism evidence="1 2">
    <name type="scientific">Roseateles asaccharophilus</name>
    <dbReference type="NCBI Taxonomy" id="582607"/>
    <lineage>
        <taxon>Bacteria</taxon>
        <taxon>Pseudomonadati</taxon>
        <taxon>Pseudomonadota</taxon>
        <taxon>Betaproteobacteria</taxon>
        <taxon>Burkholderiales</taxon>
        <taxon>Sphaerotilaceae</taxon>
        <taxon>Roseateles</taxon>
    </lineage>
</organism>
<accession>A0ABU2ABU7</accession>
<gene>
    <name evidence="1" type="ORF">J2X21_003848</name>
</gene>
<dbReference type="EMBL" id="JAVDXV010000008">
    <property type="protein sequence ID" value="MDR7334684.1"/>
    <property type="molecule type" value="Genomic_DNA"/>
</dbReference>
<dbReference type="InterPro" id="IPR021268">
    <property type="entry name" value="DUF2845"/>
</dbReference>
<sequence>MLAAGGAHADPLRCSGISVDEGDGKLWLLRACGQPTLSDAYCAPILQPALPARYGSPAYPQTCVVVEELLYDRGTGNLVAVVRIREGRIVSIRYGEQGRSAPR</sequence>
<evidence type="ECO:0000313" key="2">
    <source>
        <dbReference type="Proteomes" id="UP001180825"/>
    </source>
</evidence>
<evidence type="ECO:0008006" key="3">
    <source>
        <dbReference type="Google" id="ProtNLM"/>
    </source>
</evidence>
<reference evidence="1 2" key="1">
    <citation type="submission" date="2023-07" db="EMBL/GenBank/DDBJ databases">
        <title>Sorghum-associated microbial communities from plants grown in Nebraska, USA.</title>
        <authorList>
            <person name="Schachtman D."/>
        </authorList>
    </citation>
    <scope>NUCLEOTIDE SEQUENCE [LARGE SCALE GENOMIC DNA]</scope>
    <source>
        <strain evidence="1 2">BE316</strain>
    </source>
</reference>
<dbReference type="Pfam" id="PF11006">
    <property type="entry name" value="DUF2845"/>
    <property type="match status" value="1"/>
</dbReference>
<keyword evidence="2" id="KW-1185">Reference proteome</keyword>
<name>A0ABU2ABU7_9BURK</name>
<proteinExistence type="predicted"/>
<dbReference type="Proteomes" id="UP001180825">
    <property type="component" value="Unassembled WGS sequence"/>
</dbReference>
<dbReference type="RefSeq" id="WP_404667385.1">
    <property type="nucleotide sequence ID" value="NZ_JAVDXV010000008.1"/>
</dbReference>
<protein>
    <recommendedName>
        <fullName evidence="3">DUF2845 domain-containing protein</fullName>
    </recommendedName>
</protein>
<comment type="caution">
    <text evidence="1">The sequence shown here is derived from an EMBL/GenBank/DDBJ whole genome shotgun (WGS) entry which is preliminary data.</text>
</comment>